<evidence type="ECO:0000256" key="1">
    <source>
        <dbReference type="SAM" id="MobiDB-lite"/>
    </source>
</evidence>
<reference evidence="3 4" key="1">
    <citation type="submission" date="2019-03" db="EMBL/GenBank/DDBJ databases">
        <title>Rhodosporidium diobovatum UCD-FST 08-225 genome sequencing, assembly, and annotation.</title>
        <authorList>
            <person name="Fakankun I.U."/>
            <person name="Fristensky B."/>
            <person name="Levin D.B."/>
        </authorList>
    </citation>
    <scope>NUCLEOTIDE SEQUENCE [LARGE SCALE GENOMIC DNA]</scope>
    <source>
        <strain evidence="3 4">UCD-FST 08-225</strain>
    </source>
</reference>
<proteinExistence type="predicted"/>
<gene>
    <name evidence="3" type="ORF">DMC30DRAFT_412725</name>
</gene>
<organism evidence="3 4">
    <name type="scientific">Rhodotorula diobovata</name>
    <dbReference type="NCBI Taxonomy" id="5288"/>
    <lineage>
        <taxon>Eukaryota</taxon>
        <taxon>Fungi</taxon>
        <taxon>Dikarya</taxon>
        <taxon>Basidiomycota</taxon>
        <taxon>Pucciniomycotina</taxon>
        <taxon>Microbotryomycetes</taxon>
        <taxon>Sporidiobolales</taxon>
        <taxon>Sporidiobolaceae</taxon>
        <taxon>Rhodotorula</taxon>
    </lineage>
</organism>
<feature type="region of interest" description="Disordered" evidence="1">
    <location>
        <begin position="399"/>
        <end position="436"/>
    </location>
</feature>
<accession>A0A5C5FMK3</accession>
<feature type="region of interest" description="Disordered" evidence="1">
    <location>
        <begin position="93"/>
        <end position="112"/>
    </location>
</feature>
<dbReference type="Proteomes" id="UP000311382">
    <property type="component" value="Unassembled WGS sequence"/>
</dbReference>
<feature type="chain" id="PRO_5022769271" evidence="2">
    <location>
        <begin position="22"/>
        <end position="618"/>
    </location>
</feature>
<evidence type="ECO:0000256" key="2">
    <source>
        <dbReference type="SAM" id="SignalP"/>
    </source>
</evidence>
<evidence type="ECO:0000313" key="4">
    <source>
        <dbReference type="Proteomes" id="UP000311382"/>
    </source>
</evidence>
<dbReference type="AlphaFoldDB" id="A0A5C5FMK3"/>
<feature type="signal peptide" evidence="2">
    <location>
        <begin position="1"/>
        <end position="21"/>
    </location>
</feature>
<feature type="region of interest" description="Disordered" evidence="1">
    <location>
        <begin position="189"/>
        <end position="211"/>
    </location>
</feature>
<name>A0A5C5FMK3_9BASI</name>
<comment type="caution">
    <text evidence="3">The sequence shown here is derived from an EMBL/GenBank/DDBJ whole genome shotgun (WGS) entry which is preliminary data.</text>
</comment>
<feature type="compositionally biased region" description="Basic and acidic residues" evidence="1">
    <location>
        <begin position="99"/>
        <end position="112"/>
    </location>
</feature>
<feature type="compositionally biased region" description="Pro residues" evidence="1">
    <location>
        <begin position="189"/>
        <end position="199"/>
    </location>
</feature>
<keyword evidence="4" id="KW-1185">Reference proteome</keyword>
<protein>
    <submittedName>
        <fullName evidence="3">Proteophosphoglycan 5</fullName>
    </submittedName>
</protein>
<sequence>MRVVVLVLAAVHLLTASATLAGPSSGSRPLFPSSSSSSSLPTLHTSLASLLPILPHLAPPPEHTLVVTLATPAFKPLLYNWLCFLRDKAKWGASPSHNRHGEPYEPSERVARHADTPKVLVVTSDEDLARELSDHGVVTWWVRGTDWDAVELADDLDDDDPDKDDMLTYAERTLDDDLFSNLRLLDLLLPPPPPPPQPASDPLAGTPAPAEGSTLIPWGTLRYQSLMLERTAVMAALVGALAKSQRSDPEWRKAQDAQWHDKVLAHDWESGPLPVPEFDGVKGVLLVDNDAVWLSSPTAFLSHYYRPTGPHPSVIFAPDMDPTTQNAWGTHSMPCACFFYSRVSDVGAQQAAPIRATADSSPLDPYLYSPASGAAEVWRSTMLCHVSMLQEALESGRKATQYRRAREDAPADQSMSPELDLGGLPPSQRPSELRAPSFQATALGPALFLAEQPAAFFPEVSHERFLTALGSGEIDDLLDLLEDAELDLNPATGRADRGRSCLALAQAQQTLCANPRAESELGAFATGLTREYLEHVLRAPPPHRPVRVEALPFDVFPPGMRFFDGGLEPGTRPCVVHANYATGSLKEKLLRERGLWALIRPEDGDGQWRCDAGVIERA</sequence>
<keyword evidence="2" id="KW-0732">Signal</keyword>
<dbReference type="OrthoDB" id="2523521at2759"/>
<evidence type="ECO:0000313" key="3">
    <source>
        <dbReference type="EMBL" id="TNY17426.1"/>
    </source>
</evidence>
<dbReference type="EMBL" id="SOZI01000204">
    <property type="protein sequence ID" value="TNY17426.1"/>
    <property type="molecule type" value="Genomic_DNA"/>
</dbReference>